<proteinExistence type="predicted"/>
<dbReference type="SUPFAM" id="SSF81301">
    <property type="entry name" value="Nucleotidyltransferase"/>
    <property type="match status" value="1"/>
</dbReference>
<evidence type="ECO:0000259" key="1">
    <source>
        <dbReference type="Pfam" id="PF01909"/>
    </source>
</evidence>
<dbReference type="EMBL" id="CXST01000006">
    <property type="protein sequence ID" value="CTQ47354.1"/>
    <property type="molecule type" value="Genomic_DNA"/>
</dbReference>
<name>A0A0M6YCC4_9HYPH</name>
<reference evidence="3" key="1">
    <citation type="submission" date="2015-07" db="EMBL/GenBank/DDBJ databases">
        <authorList>
            <person name="Rodrigo-Torres Lidia"/>
            <person name="Arahal R.David."/>
        </authorList>
    </citation>
    <scope>NUCLEOTIDE SEQUENCE [LARGE SCALE GENOMIC DNA]</scope>
    <source>
        <strain evidence="3">CECT 4801</strain>
    </source>
</reference>
<protein>
    <recommendedName>
        <fullName evidence="1">Polymerase nucleotidyl transferase domain-containing protein</fullName>
    </recommendedName>
</protein>
<dbReference type="Pfam" id="PF01909">
    <property type="entry name" value="NTP_transf_2"/>
    <property type="match status" value="1"/>
</dbReference>
<accession>A0A0M6YCC4</accession>
<sequence>MTDLRSRYLEAARRVAVSLKERGVEVRLVGSLALGTDFDAESDIDFLVLNCPEELRYRIEADVEDMLEGIPFDVTYLDEVRSDHFRKRLLEDAINLGKEAPKESGKPEDFWYDALIRFRFLSDEIRNLDIKDWMGNRATAGSLVKLITTFEKNVSDVRMRSKNDGMSLVIEPSIETDLRSLIEFRDRLRRIGADEEDVTGADMKDALTTLKAALFEFIPVVTRLTGEDYLARHPEDD</sequence>
<evidence type="ECO:0000313" key="2">
    <source>
        <dbReference type="EMBL" id="CTQ47354.1"/>
    </source>
</evidence>
<gene>
    <name evidence="2" type="ORF">LAL4801_05816</name>
</gene>
<keyword evidence="3" id="KW-1185">Reference proteome</keyword>
<dbReference type="Proteomes" id="UP000048926">
    <property type="component" value="Unassembled WGS sequence"/>
</dbReference>
<evidence type="ECO:0000313" key="3">
    <source>
        <dbReference type="Proteomes" id="UP000048926"/>
    </source>
</evidence>
<dbReference type="GO" id="GO:0016779">
    <property type="term" value="F:nucleotidyltransferase activity"/>
    <property type="evidence" value="ECO:0007669"/>
    <property type="project" value="InterPro"/>
</dbReference>
<organism evidence="2 3">
    <name type="scientific">Roseibium aggregatum</name>
    <dbReference type="NCBI Taxonomy" id="187304"/>
    <lineage>
        <taxon>Bacteria</taxon>
        <taxon>Pseudomonadati</taxon>
        <taxon>Pseudomonadota</taxon>
        <taxon>Alphaproteobacteria</taxon>
        <taxon>Hyphomicrobiales</taxon>
        <taxon>Stappiaceae</taxon>
        <taxon>Roseibium</taxon>
    </lineage>
</organism>
<dbReference type="Gene3D" id="3.30.460.10">
    <property type="entry name" value="Beta Polymerase, domain 2"/>
    <property type="match status" value="1"/>
</dbReference>
<dbReference type="AlphaFoldDB" id="A0A0M6YCC4"/>
<feature type="domain" description="Polymerase nucleotidyl transferase" evidence="1">
    <location>
        <begin position="19"/>
        <end position="94"/>
    </location>
</feature>
<dbReference type="CDD" id="cd05403">
    <property type="entry name" value="NT_KNTase_like"/>
    <property type="match status" value="1"/>
</dbReference>
<dbReference type="OrthoDB" id="8451557at2"/>
<dbReference type="InterPro" id="IPR043519">
    <property type="entry name" value="NT_sf"/>
</dbReference>
<dbReference type="InterPro" id="IPR002934">
    <property type="entry name" value="Polymerase_NTP_transf_dom"/>
</dbReference>
<dbReference type="RefSeq" id="WP_055661393.1">
    <property type="nucleotide sequence ID" value="NZ_CXST01000006.1"/>
</dbReference>